<comment type="caution">
    <text evidence="1">The sequence shown here is derived from an EMBL/GenBank/DDBJ whole genome shotgun (WGS) entry which is preliminary data.</text>
</comment>
<sequence length="142" mass="15007">MTPAQNPGPYLPSPPDHCWVGSGRPAAEMYLPSSASVYTGDGPVMSGGPPTLFAYRPAATPRSGNISSGVNPPLPDRQRLFEILPATFATRSECSPLVDNSLPLEKVVLAAGKGDNDNQGGTIMLLSTPLRSRGEWPSQIVY</sequence>
<reference evidence="1 2" key="1">
    <citation type="journal article" date="2023" name="Sci. Data">
        <title>Genome assembly of the Korean intertidal mud-creeper Batillaria attramentaria.</title>
        <authorList>
            <person name="Patra A.K."/>
            <person name="Ho P.T."/>
            <person name="Jun S."/>
            <person name="Lee S.J."/>
            <person name="Kim Y."/>
            <person name="Won Y.J."/>
        </authorList>
    </citation>
    <scope>NUCLEOTIDE SEQUENCE [LARGE SCALE GENOMIC DNA]</scope>
    <source>
        <strain evidence="1">Wonlab-2016</strain>
    </source>
</reference>
<evidence type="ECO:0000313" key="2">
    <source>
        <dbReference type="Proteomes" id="UP001519460"/>
    </source>
</evidence>
<gene>
    <name evidence="1" type="ORF">BaRGS_00017310</name>
</gene>
<dbReference type="EMBL" id="JACVVK020000114">
    <property type="protein sequence ID" value="KAK7491481.1"/>
    <property type="molecule type" value="Genomic_DNA"/>
</dbReference>
<dbReference type="Proteomes" id="UP001519460">
    <property type="component" value="Unassembled WGS sequence"/>
</dbReference>
<dbReference type="AlphaFoldDB" id="A0ABD0KWS5"/>
<protein>
    <submittedName>
        <fullName evidence="1">Uncharacterized protein</fullName>
    </submittedName>
</protein>
<evidence type="ECO:0000313" key="1">
    <source>
        <dbReference type="EMBL" id="KAK7491481.1"/>
    </source>
</evidence>
<organism evidence="1 2">
    <name type="scientific">Batillaria attramentaria</name>
    <dbReference type="NCBI Taxonomy" id="370345"/>
    <lineage>
        <taxon>Eukaryota</taxon>
        <taxon>Metazoa</taxon>
        <taxon>Spiralia</taxon>
        <taxon>Lophotrochozoa</taxon>
        <taxon>Mollusca</taxon>
        <taxon>Gastropoda</taxon>
        <taxon>Caenogastropoda</taxon>
        <taxon>Sorbeoconcha</taxon>
        <taxon>Cerithioidea</taxon>
        <taxon>Batillariidae</taxon>
        <taxon>Batillaria</taxon>
    </lineage>
</organism>
<proteinExistence type="predicted"/>
<accession>A0ABD0KWS5</accession>
<keyword evidence="2" id="KW-1185">Reference proteome</keyword>
<name>A0ABD0KWS5_9CAEN</name>